<dbReference type="KEGG" id="saqi:AXG55_08030"/>
<dbReference type="SMART" id="SM00448">
    <property type="entry name" value="REC"/>
    <property type="match status" value="1"/>
</dbReference>
<evidence type="ECO:0000313" key="4">
    <source>
        <dbReference type="EMBL" id="APJ03856.1"/>
    </source>
</evidence>
<accession>A0A1L4D0Y3</accession>
<evidence type="ECO:0000259" key="3">
    <source>
        <dbReference type="PROSITE" id="PS50110"/>
    </source>
</evidence>
<dbReference type="PANTHER" id="PTHR44591">
    <property type="entry name" value="STRESS RESPONSE REGULATOR PROTEIN 1"/>
    <property type="match status" value="1"/>
</dbReference>
<feature type="domain" description="Response regulatory" evidence="3">
    <location>
        <begin position="9"/>
        <end position="123"/>
    </location>
</feature>
<name>A0A1L4D0Y3_9BACT</name>
<evidence type="ECO:0000256" key="2">
    <source>
        <dbReference type="PROSITE-ProRule" id="PRU00169"/>
    </source>
</evidence>
<sequence length="246" mass="28149">MNDSKKKLLVLVVDDQDTFLQAVVDEVNFLGFDSITARNGMEALEQAHKSKLDLIISDIRMPNKDGEWFLNELRKTQKSFPPFVFMTGFADLSIQEAYAMGADGFLGKPLNPEKLEILLQKLCRPIEKRWNELPKTSAVYHISKNFPCAYDDQSLKEINFGRAGMYLAIEKLVFEIGDIISFKFEFNSGDFKQIEGMGNIVWKKENPEGKSDEYGLYFDYLHSSTLAAWINKLKSKEIIEVIPRGK</sequence>
<reference evidence="4 5" key="1">
    <citation type="submission" date="2016-10" db="EMBL/GenBank/DDBJ databases">
        <title>Silvanigrella aquatica sp. nov., isolated from a freshwater lake located in the Black Forest, Germany, description of Silvanigrellaceae fam. nov., Silvanigrellales ord. nov., reclassification of the order Bdellovibrionales in the class Oligoflexia, reclassification of the families Bacteriovoracaceae and Halobacteriovoraceae in the new order Bacteriovoracales ord. nov., and reclassification of the family Pseudobacteriovoracaceae in the order Oligoflexiales.</title>
        <authorList>
            <person name="Hahn M.W."/>
            <person name="Schmidt J."/>
            <person name="Koll U."/>
            <person name="Rohde M."/>
            <person name="Verbag S."/>
            <person name="Pitt A."/>
            <person name="Nakai R."/>
            <person name="Naganuma T."/>
            <person name="Lang E."/>
        </authorList>
    </citation>
    <scope>NUCLEOTIDE SEQUENCE [LARGE SCALE GENOMIC DNA]</scope>
    <source>
        <strain evidence="4 5">MWH-Nonnen-W8red</strain>
    </source>
</reference>
<dbReference type="Pfam" id="PF00072">
    <property type="entry name" value="Response_reg"/>
    <property type="match status" value="1"/>
</dbReference>
<dbReference type="RefSeq" id="WP_148697599.1">
    <property type="nucleotide sequence ID" value="NZ_CP017834.1"/>
</dbReference>
<dbReference type="STRING" id="1915309.AXG55_08030"/>
<dbReference type="PROSITE" id="PS50110">
    <property type="entry name" value="RESPONSE_REGULATORY"/>
    <property type="match status" value="1"/>
</dbReference>
<dbReference type="InterPro" id="IPR011006">
    <property type="entry name" value="CheY-like_superfamily"/>
</dbReference>
<dbReference type="InterPro" id="IPR001789">
    <property type="entry name" value="Sig_transdc_resp-reg_receiver"/>
</dbReference>
<dbReference type="Gene3D" id="3.40.50.2300">
    <property type="match status" value="1"/>
</dbReference>
<dbReference type="GO" id="GO:0000160">
    <property type="term" value="P:phosphorelay signal transduction system"/>
    <property type="evidence" value="ECO:0007669"/>
    <property type="project" value="InterPro"/>
</dbReference>
<proteinExistence type="predicted"/>
<gene>
    <name evidence="4" type="ORF">AXG55_08030</name>
</gene>
<dbReference type="AlphaFoldDB" id="A0A1L4D0Y3"/>
<dbReference type="EMBL" id="CP017834">
    <property type="protein sequence ID" value="APJ03856.1"/>
    <property type="molecule type" value="Genomic_DNA"/>
</dbReference>
<keyword evidence="5" id="KW-1185">Reference proteome</keyword>
<dbReference type="Proteomes" id="UP000184731">
    <property type="component" value="Chromosome"/>
</dbReference>
<protein>
    <recommendedName>
        <fullName evidence="3">Response regulatory domain-containing protein</fullName>
    </recommendedName>
</protein>
<organism evidence="4 5">
    <name type="scientific">Silvanigrella aquatica</name>
    <dbReference type="NCBI Taxonomy" id="1915309"/>
    <lineage>
        <taxon>Bacteria</taxon>
        <taxon>Pseudomonadati</taxon>
        <taxon>Bdellovibrionota</taxon>
        <taxon>Oligoflexia</taxon>
        <taxon>Silvanigrellales</taxon>
        <taxon>Silvanigrellaceae</taxon>
        <taxon>Silvanigrella</taxon>
    </lineage>
</organism>
<dbReference type="SUPFAM" id="SSF52172">
    <property type="entry name" value="CheY-like"/>
    <property type="match status" value="1"/>
</dbReference>
<evidence type="ECO:0000313" key="5">
    <source>
        <dbReference type="Proteomes" id="UP000184731"/>
    </source>
</evidence>
<dbReference type="PANTHER" id="PTHR44591:SF3">
    <property type="entry name" value="RESPONSE REGULATORY DOMAIN-CONTAINING PROTEIN"/>
    <property type="match status" value="1"/>
</dbReference>
<dbReference type="InterPro" id="IPR050595">
    <property type="entry name" value="Bact_response_regulator"/>
</dbReference>
<evidence type="ECO:0000256" key="1">
    <source>
        <dbReference type="ARBA" id="ARBA00022553"/>
    </source>
</evidence>
<keyword evidence="1 2" id="KW-0597">Phosphoprotein</keyword>
<dbReference type="OrthoDB" id="5291706at2"/>
<feature type="modified residue" description="4-aspartylphosphate" evidence="2">
    <location>
        <position position="58"/>
    </location>
</feature>